<proteinExistence type="predicted"/>
<name>A0A1R3XRR7_9BACT</name>
<dbReference type="Gene3D" id="2.60.40.3140">
    <property type="match status" value="1"/>
</dbReference>
<dbReference type="AlphaFoldDB" id="A0A1R3XRR7"/>
<dbReference type="Pfam" id="PF01841">
    <property type="entry name" value="Transglut_core"/>
    <property type="match status" value="1"/>
</dbReference>
<dbReference type="Pfam" id="PF12969">
    <property type="entry name" value="DUF3857"/>
    <property type="match status" value="1"/>
</dbReference>
<feature type="domain" description="Transglutaminase-like" evidence="2">
    <location>
        <begin position="326"/>
        <end position="404"/>
    </location>
</feature>
<dbReference type="Gene3D" id="3.10.620.30">
    <property type="match status" value="1"/>
</dbReference>
<evidence type="ECO:0000313" key="5">
    <source>
        <dbReference type="Proteomes" id="UP000187181"/>
    </source>
</evidence>
<gene>
    <name evidence="4" type="ORF">SAMN05444128_3662</name>
</gene>
<dbReference type="Proteomes" id="UP000187181">
    <property type="component" value="Unassembled WGS sequence"/>
</dbReference>
<protein>
    <submittedName>
        <fullName evidence="4">Uncharacterized protein</fullName>
    </submittedName>
</protein>
<feature type="domain" description="DUF3857" evidence="3">
    <location>
        <begin position="72"/>
        <end position="229"/>
    </location>
</feature>
<evidence type="ECO:0000313" key="4">
    <source>
        <dbReference type="EMBL" id="SIT94596.1"/>
    </source>
</evidence>
<dbReference type="Gene3D" id="2.60.120.1130">
    <property type="match status" value="1"/>
</dbReference>
<feature type="signal peptide" evidence="1">
    <location>
        <begin position="1"/>
        <end position="25"/>
    </location>
</feature>
<dbReference type="STRING" id="1317125.SAMN05444128_3662"/>
<evidence type="ECO:0000259" key="3">
    <source>
        <dbReference type="Pfam" id="PF12969"/>
    </source>
</evidence>
<keyword evidence="1" id="KW-0732">Signal</keyword>
<feature type="chain" id="PRO_5011983457" evidence="1">
    <location>
        <begin position="26"/>
        <end position="680"/>
    </location>
</feature>
<dbReference type="InterPro" id="IPR024618">
    <property type="entry name" value="DUF3857"/>
</dbReference>
<organism evidence="4 5">
    <name type="scientific">Pontibacter indicus</name>
    <dbReference type="NCBI Taxonomy" id="1317125"/>
    <lineage>
        <taxon>Bacteria</taxon>
        <taxon>Pseudomonadati</taxon>
        <taxon>Bacteroidota</taxon>
        <taxon>Cytophagia</taxon>
        <taxon>Cytophagales</taxon>
        <taxon>Hymenobacteraceae</taxon>
        <taxon>Pontibacter</taxon>
    </lineage>
</organism>
<evidence type="ECO:0000256" key="1">
    <source>
        <dbReference type="SAM" id="SignalP"/>
    </source>
</evidence>
<dbReference type="InterPro" id="IPR002931">
    <property type="entry name" value="Transglutaminase-like"/>
</dbReference>
<dbReference type="OrthoDB" id="98874at2"/>
<dbReference type="EMBL" id="FTPP01000004">
    <property type="protein sequence ID" value="SIT94596.1"/>
    <property type="molecule type" value="Genomic_DNA"/>
</dbReference>
<sequence length="680" mass="76952">MRLQTSTLFFSFVLLVSAGLSPLFAQDLPAKFGKVDDETLKMRMYDRDTSAAAVVLSDYGYSYFTYNKGFKVVFERHTRIKVLKKSGYDVANISVPYYQRNAKKESVYNIKGFTYNLDGGKMTKDKLESKAVFDEQTNENWFVKKFTMPNVKEGSVIEYSYTITSDFLYNLREWEFQSTIPVAYSEYNVRIPEYFHYKQEQQGYLRFDESTKTRSKDNFTVTWSSELTPGVGGGRTSAGSGQIEASSDIYHWVIKNAPALRPEKYITTLRDYQSKIDFELQSVKYPNQLPQIMTGNWDDVTKDLLMAEKFGSQLNRKGFFKAEIAAITAKHTNPEQQMVAIHNLVKSSVKWNNKYGIYASGPIRKAFENRSGSAADINLMLTAMLQDAGLNAGPVLVSTREHGRVPQASPMLNKFNYVIAHVQLGDKEYLLDATDPLLPVGMLPVRSLNGQGRLIKKDDQRWVALTPTGKITKFFNGELTVNPNGSLTGKVSESSGGYDALSIRRSILEDGKEKYAEKLSKEVGNYKVEKPKFHNVDDLDKALNINYSLTSSGSSQPVDVIYLNPMLGNGEKENPFKLEERLYPVDIAVPIDYTHVIKFVIPEGYEVEEAPKGAIVSLPEDGGKFMYIVQREGNVLQIMSKINMLKPVYFAPEYPYLKEFYSQIVAKHAEQIVLKKVSTN</sequence>
<dbReference type="RefSeq" id="WP_076671858.1">
    <property type="nucleotide sequence ID" value="NZ_FTPP01000004.1"/>
</dbReference>
<keyword evidence="5" id="KW-1185">Reference proteome</keyword>
<reference evidence="5" key="1">
    <citation type="submission" date="2017-01" db="EMBL/GenBank/DDBJ databases">
        <authorList>
            <person name="Varghese N."/>
            <person name="Submissions S."/>
        </authorList>
    </citation>
    <scope>NUCLEOTIDE SEQUENCE [LARGE SCALE GENOMIC DNA]</scope>
    <source>
        <strain evidence="5">LP100</strain>
    </source>
</reference>
<evidence type="ECO:0000259" key="2">
    <source>
        <dbReference type="Pfam" id="PF01841"/>
    </source>
</evidence>
<accession>A0A1R3XRR7</accession>